<keyword evidence="8 13" id="KW-0805">Transcription regulation</keyword>
<dbReference type="GO" id="GO:0004252">
    <property type="term" value="F:serine-type endopeptidase activity"/>
    <property type="evidence" value="ECO:0007669"/>
    <property type="project" value="UniProtKB-UniRule"/>
</dbReference>
<evidence type="ECO:0000256" key="7">
    <source>
        <dbReference type="ARBA" id="ARBA00022813"/>
    </source>
</evidence>
<dbReference type="RefSeq" id="WP_084257086.1">
    <property type="nucleotide sequence ID" value="NZ_FWWV01000017.1"/>
</dbReference>
<evidence type="ECO:0000256" key="6">
    <source>
        <dbReference type="ARBA" id="ARBA00022801"/>
    </source>
</evidence>
<evidence type="ECO:0000256" key="10">
    <source>
        <dbReference type="ARBA" id="ARBA00023163"/>
    </source>
</evidence>
<dbReference type="STRING" id="1122938.SAMN05660772_02416"/>
<protein>
    <recommendedName>
        <fullName evidence="13">LexA repressor</fullName>
        <ecNumber evidence="13">3.4.21.88</ecNumber>
    </recommendedName>
</protein>
<keyword evidence="10 13" id="KW-0804">Transcription</keyword>
<feature type="DNA-binding region" description="H-T-H motif" evidence="13">
    <location>
        <begin position="31"/>
        <end position="51"/>
    </location>
</feature>
<gene>
    <name evidence="13" type="primary">lexA</name>
    <name evidence="17" type="ORF">SAMN05660772_02416</name>
</gene>
<keyword evidence="4 13" id="KW-0235">DNA replication</keyword>
<feature type="active site" description="For autocatalytic cleavage activity" evidence="13">
    <location>
        <position position="133"/>
    </location>
</feature>
<dbReference type="PRINTS" id="PR00726">
    <property type="entry name" value="LEXASERPTASE"/>
</dbReference>
<keyword evidence="11 13" id="KW-0234">DNA repair</keyword>
<accession>A0A1W1UWG6</accession>
<dbReference type="GO" id="GO:0045892">
    <property type="term" value="P:negative regulation of DNA-templated transcription"/>
    <property type="evidence" value="ECO:0007669"/>
    <property type="project" value="UniProtKB-UniRule"/>
</dbReference>
<dbReference type="GO" id="GO:0006508">
    <property type="term" value="P:proteolysis"/>
    <property type="evidence" value="ECO:0007669"/>
    <property type="project" value="InterPro"/>
</dbReference>
<keyword evidence="9 13" id="KW-0238">DNA-binding</keyword>
<dbReference type="EC" id="3.4.21.88" evidence="13"/>
<evidence type="ECO:0000256" key="13">
    <source>
        <dbReference type="HAMAP-Rule" id="MF_00015"/>
    </source>
</evidence>
<evidence type="ECO:0000256" key="4">
    <source>
        <dbReference type="ARBA" id="ARBA00022705"/>
    </source>
</evidence>
<dbReference type="InterPro" id="IPR015927">
    <property type="entry name" value="Peptidase_S24_S26A/B/C"/>
</dbReference>
<dbReference type="InterPro" id="IPR006199">
    <property type="entry name" value="LexA_DNA-bd_dom"/>
</dbReference>
<dbReference type="Pfam" id="PF00717">
    <property type="entry name" value="Peptidase_S24"/>
    <property type="match status" value="1"/>
</dbReference>
<evidence type="ECO:0000259" key="15">
    <source>
        <dbReference type="Pfam" id="PF00717"/>
    </source>
</evidence>
<dbReference type="InterPro" id="IPR050077">
    <property type="entry name" value="LexA_repressor"/>
</dbReference>
<dbReference type="SUPFAM" id="SSF46785">
    <property type="entry name" value="Winged helix' DNA-binding domain"/>
    <property type="match status" value="1"/>
</dbReference>
<dbReference type="Pfam" id="PF01726">
    <property type="entry name" value="LexA_DNA_bind"/>
    <property type="match status" value="1"/>
</dbReference>
<evidence type="ECO:0000256" key="3">
    <source>
        <dbReference type="ARBA" id="ARBA00022491"/>
    </source>
</evidence>
<keyword evidence="3 13" id="KW-0678">Repressor</keyword>
<feature type="site" description="Cleavage; by autolysis" evidence="13">
    <location>
        <begin position="98"/>
        <end position="99"/>
    </location>
</feature>
<dbReference type="GO" id="GO:0003677">
    <property type="term" value="F:DNA binding"/>
    <property type="evidence" value="ECO:0007669"/>
    <property type="project" value="UniProtKB-UniRule"/>
</dbReference>
<feature type="domain" description="LexA repressor DNA-binding" evidence="16">
    <location>
        <begin position="5"/>
        <end position="68"/>
    </location>
</feature>
<comment type="catalytic activity">
    <reaction evidence="13">
        <text>Hydrolysis of Ala-|-Gly bond in repressor LexA.</text>
        <dbReference type="EC" id="3.4.21.88"/>
    </reaction>
</comment>
<keyword evidence="6 13" id="KW-0378">Hydrolase</keyword>
<dbReference type="HAMAP" id="MF_00015">
    <property type="entry name" value="LexA"/>
    <property type="match status" value="1"/>
</dbReference>
<keyword evidence="5 13" id="KW-0227">DNA damage</keyword>
<name>A0A1W1UWG6_9PAST</name>
<evidence type="ECO:0000256" key="5">
    <source>
        <dbReference type="ARBA" id="ARBA00022763"/>
    </source>
</evidence>
<dbReference type="SUPFAM" id="SSF51306">
    <property type="entry name" value="LexA/Signal peptidase"/>
    <property type="match status" value="1"/>
</dbReference>
<sequence length="216" mass="23905">MKPLKALTPRQQKVYDFVRSHLESTGMPPTRVEIAKELGFRSPNAAEEHLKALARKGVIEILSGTSRGIRLLLNEEQSAVDADNDEDGGLPLIGRVAAGAPILAEQHIEGSYKVDAAMFKPQAHFLLKVYGMSMKDIGILDGDMLAVHRTQDVRNGQVVVARIEDEVTVKRLERKGSTVYLHAENEEFAPIIVDLKNEQMEIEGIAVGIIRNNAWM</sequence>
<evidence type="ECO:0000256" key="11">
    <source>
        <dbReference type="ARBA" id="ARBA00023204"/>
    </source>
</evidence>
<dbReference type="InterPro" id="IPR036388">
    <property type="entry name" value="WH-like_DNA-bd_sf"/>
</dbReference>
<feature type="domain" description="Peptidase S24/S26A/S26B/S26C" evidence="15">
    <location>
        <begin position="91"/>
        <end position="207"/>
    </location>
</feature>
<dbReference type="InterPro" id="IPR006200">
    <property type="entry name" value="LexA"/>
</dbReference>
<evidence type="ECO:0000256" key="8">
    <source>
        <dbReference type="ARBA" id="ARBA00023015"/>
    </source>
</evidence>
<dbReference type="NCBIfam" id="TIGR00498">
    <property type="entry name" value="lexA"/>
    <property type="match status" value="1"/>
</dbReference>
<dbReference type="Gene3D" id="1.10.10.10">
    <property type="entry name" value="Winged helix-like DNA-binding domain superfamily/Winged helix DNA-binding domain"/>
    <property type="match status" value="1"/>
</dbReference>
<keyword evidence="7 13" id="KW-0068">Autocatalytic cleavage</keyword>
<evidence type="ECO:0000313" key="17">
    <source>
        <dbReference type="EMBL" id="SMB85034.1"/>
    </source>
</evidence>
<evidence type="ECO:0000256" key="2">
    <source>
        <dbReference type="ARBA" id="ARBA00011738"/>
    </source>
</evidence>
<comment type="subunit">
    <text evidence="2 13">Homodimer.</text>
</comment>
<reference evidence="18" key="1">
    <citation type="submission" date="2017-04" db="EMBL/GenBank/DDBJ databases">
        <authorList>
            <person name="Varghese N."/>
            <person name="Submissions S."/>
        </authorList>
    </citation>
    <scope>NUCLEOTIDE SEQUENCE [LARGE SCALE GENOMIC DNA]</scope>
    <source>
        <strain evidence="18">DSM 23072</strain>
    </source>
</reference>
<comment type="similarity">
    <text evidence="1 13 14">Belongs to the peptidase S24 family.</text>
</comment>
<evidence type="ECO:0000256" key="14">
    <source>
        <dbReference type="RuleBase" id="RU003991"/>
    </source>
</evidence>
<evidence type="ECO:0000256" key="1">
    <source>
        <dbReference type="ARBA" id="ARBA00007484"/>
    </source>
</evidence>
<dbReference type="GO" id="GO:0009432">
    <property type="term" value="P:SOS response"/>
    <property type="evidence" value="ECO:0007669"/>
    <property type="project" value="UniProtKB-UniRule"/>
</dbReference>
<dbReference type="EMBL" id="FWWV01000017">
    <property type="protein sequence ID" value="SMB85034.1"/>
    <property type="molecule type" value="Genomic_DNA"/>
</dbReference>
<evidence type="ECO:0000256" key="9">
    <source>
        <dbReference type="ARBA" id="ARBA00023125"/>
    </source>
</evidence>
<dbReference type="PANTHER" id="PTHR33516:SF2">
    <property type="entry name" value="LEXA REPRESSOR-RELATED"/>
    <property type="match status" value="1"/>
</dbReference>
<comment type="function">
    <text evidence="13">Represses a number of genes involved in the response to DNA damage (SOS response), including recA and lexA. In the presence of single-stranded DNA, RecA interacts with LexA causing an autocatalytic cleavage which disrupts the DNA-binding part of LexA, leading to derepression of the SOS regulon and eventually DNA repair.</text>
</comment>
<dbReference type="Proteomes" id="UP000192408">
    <property type="component" value="Unassembled WGS sequence"/>
</dbReference>
<proteinExistence type="inferred from homology"/>
<dbReference type="AlphaFoldDB" id="A0A1W1UWG6"/>
<evidence type="ECO:0000256" key="12">
    <source>
        <dbReference type="ARBA" id="ARBA00023236"/>
    </source>
</evidence>
<organism evidence="17 18">
    <name type="scientific">Pasteurella testudinis DSM 23072</name>
    <dbReference type="NCBI Taxonomy" id="1122938"/>
    <lineage>
        <taxon>Bacteria</taxon>
        <taxon>Pseudomonadati</taxon>
        <taxon>Pseudomonadota</taxon>
        <taxon>Gammaproteobacteria</taxon>
        <taxon>Pasteurellales</taxon>
        <taxon>Pasteurellaceae</taxon>
        <taxon>Pasteurella</taxon>
    </lineage>
</organism>
<dbReference type="InterPro" id="IPR006197">
    <property type="entry name" value="Peptidase_S24_LexA"/>
</dbReference>
<evidence type="ECO:0000313" key="18">
    <source>
        <dbReference type="Proteomes" id="UP000192408"/>
    </source>
</evidence>
<dbReference type="FunFam" id="1.10.10.10:FF:000009">
    <property type="entry name" value="LexA repressor"/>
    <property type="match status" value="1"/>
</dbReference>
<dbReference type="FunFam" id="2.10.109.10:FF:000001">
    <property type="entry name" value="LexA repressor"/>
    <property type="match status" value="1"/>
</dbReference>
<dbReference type="Gene3D" id="2.10.109.10">
    <property type="entry name" value="Umud Fragment, subunit A"/>
    <property type="match status" value="1"/>
</dbReference>
<keyword evidence="12 13" id="KW-0742">SOS response</keyword>
<keyword evidence="18" id="KW-1185">Reference proteome</keyword>
<dbReference type="GO" id="GO:0006260">
    <property type="term" value="P:DNA replication"/>
    <property type="evidence" value="ECO:0007669"/>
    <property type="project" value="UniProtKB-UniRule"/>
</dbReference>
<dbReference type="GO" id="GO:0006281">
    <property type="term" value="P:DNA repair"/>
    <property type="evidence" value="ECO:0007669"/>
    <property type="project" value="UniProtKB-UniRule"/>
</dbReference>
<evidence type="ECO:0000259" key="16">
    <source>
        <dbReference type="Pfam" id="PF01726"/>
    </source>
</evidence>
<dbReference type="PANTHER" id="PTHR33516">
    <property type="entry name" value="LEXA REPRESSOR"/>
    <property type="match status" value="1"/>
</dbReference>
<dbReference type="InterPro" id="IPR039418">
    <property type="entry name" value="LexA-like"/>
</dbReference>
<feature type="active site" description="For autocatalytic cleavage activity" evidence="13">
    <location>
        <position position="170"/>
    </location>
</feature>
<dbReference type="InterPro" id="IPR036286">
    <property type="entry name" value="LexA/Signal_pep-like_sf"/>
</dbReference>
<dbReference type="CDD" id="cd06529">
    <property type="entry name" value="S24_LexA-like"/>
    <property type="match status" value="1"/>
</dbReference>
<dbReference type="InterPro" id="IPR036390">
    <property type="entry name" value="WH_DNA-bd_sf"/>
</dbReference>